<reference evidence="1" key="1">
    <citation type="journal article" date="2021" name="Open Biol.">
        <title>Shared evolutionary footprints suggest mitochondrial oxidative damage underlies multiple complex I losses in fungi.</title>
        <authorList>
            <person name="Schikora-Tamarit M.A."/>
            <person name="Marcet-Houben M."/>
            <person name="Nosek J."/>
            <person name="Gabaldon T."/>
        </authorList>
    </citation>
    <scope>NUCLEOTIDE SEQUENCE</scope>
    <source>
        <strain evidence="1">CBS6075</strain>
    </source>
</reference>
<dbReference type="RefSeq" id="XP_046064219.1">
    <property type="nucleotide sequence ID" value="XM_046202058.1"/>
</dbReference>
<dbReference type="Proteomes" id="UP000769157">
    <property type="component" value="Unassembled WGS sequence"/>
</dbReference>
<dbReference type="EMBL" id="JAEUBE010000087">
    <property type="protein sequence ID" value="KAH3670794.1"/>
    <property type="molecule type" value="Genomic_DNA"/>
</dbReference>
<reference evidence="1" key="2">
    <citation type="submission" date="2021-01" db="EMBL/GenBank/DDBJ databases">
        <authorList>
            <person name="Schikora-Tamarit M.A."/>
        </authorList>
    </citation>
    <scope>NUCLEOTIDE SEQUENCE</scope>
    <source>
        <strain evidence="1">CBS6075</strain>
    </source>
</reference>
<comment type="caution">
    <text evidence="1">The sequence shown here is derived from an EMBL/GenBank/DDBJ whole genome shotgun (WGS) entry which is preliminary data.</text>
</comment>
<dbReference type="GeneID" id="70233278"/>
<dbReference type="OrthoDB" id="10295439at2759"/>
<proteinExistence type="predicted"/>
<accession>A0A9P8PG22</accession>
<organism evidence="1 2">
    <name type="scientific">Ogataea philodendri</name>
    <dbReference type="NCBI Taxonomy" id="1378263"/>
    <lineage>
        <taxon>Eukaryota</taxon>
        <taxon>Fungi</taxon>
        <taxon>Dikarya</taxon>
        <taxon>Ascomycota</taxon>
        <taxon>Saccharomycotina</taxon>
        <taxon>Pichiomycetes</taxon>
        <taxon>Pichiales</taxon>
        <taxon>Pichiaceae</taxon>
        <taxon>Ogataea</taxon>
    </lineage>
</organism>
<protein>
    <submittedName>
        <fullName evidence="1">Uncharacterized protein</fullName>
    </submittedName>
</protein>
<sequence>MFMILLSDNSPLQSDISANLVLDEAAELLIPIDFNLGRGCLVVPIEILLGLERKFVLLIPRISKFESEEEMFSDGSNGEEDREIVERFSGDWYTASDSVSESKPGC</sequence>
<name>A0A9P8PG22_9ASCO</name>
<evidence type="ECO:0000313" key="2">
    <source>
        <dbReference type="Proteomes" id="UP000769157"/>
    </source>
</evidence>
<dbReference type="AlphaFoldDB" id="A0A9P8PG22"/>
<keyword evidence="2" id="KW-1185">Reference proteome</keyword>
<gene>
    <name evidence="1" type="ORF">OGAPHI_001310</name>
</gene>
<evidence type="ECO:0000313" key="1">
    <source>
        <dbReference type="EMBL" id="KAH3670794.1"/>
    </source>
</evidence>